<sequence length="441" mass="49978">MEVISALNFGQVADRNLLHHRYRATMKIHFREKYGRGEETLYVKPTDSLNVVQVNLKGEIPVQRHSFSLIQLFKNIFLPKGYPDSVASDYMSYQKWDTIQAFCSTITGALCTHAILKGVGVGNDTASALSATVTWILKDGTGHLGKILFAWWKGSELDIDSKKWRLRADILNDIAMATEVFVLPYYPIYSTYILCATSTVKGIVGVAGGATRAALTLHHAIRNNLADVSSKDSAQETCVNLIASFVGLAMLTHIQSQNVLYSLFFLFTCLHIIANVRAVKSVCLRTFNEARYLIALEEYFKTGNILSPDRVNQLERITVGQTVSLTQRLYMGGSAKALIETYPNTYDLESIVSLYDPRDLFIVAEVKNYLAVYFHIDIRPLDVLKAYFFAASYLQDKTKIRDFYWEVQNKWNDFLSLAQGQGWNMSVHLLPVDEYRLIWRI</sequence>
<dbReference type="PANTHER" id="PTHR12770:SF31">
    <property type="entry name" value="RUS FAMILY MEMBER 1"/>
    <property type="match status" value="1"/>
</dbReference>
<proteinExistence type="inferred from homology"/>
<keyword evidence="4" id="KW-1133">Transmembrane helix</keyword>
<reference evidence="7" key="1">
    <citation type="submission" date="2018-07" db="EMBL/GenBank/DDBJ databases">
        <authorList>
            <person name="Quirk P.G."/>
            <person name="Krulwich T.A."/>
        </authorList>
    </citation>
    <scope>NUCLEOTIDE SEQUENCE</scope>
</reference>
<evidence type="ECO:0000313" key="7">
    <source>
        <dbReference type="EMBL" id="SSX22649.1"/>
    </source>
</evidence>
<dbReference type="Pfam" id="PF04884">
    <property type="entry name" value="UVB_sens_prot"/>
    <property type="match status" value="1"/>
</dbReference>
<evidence type="ECO:0000259" key="6">
    <source>
        <dbReference type="Pfam" id="PF04884"/>
    </source>
</evidence>
<keyword evidence="3" id="KW-0812">Transmembrane</keyword>
<evidence type="ECO:0000256" key="5">
    <source>
        <dbReference type="ARBA" id="ARBA00023136"/>
    </source>
</evidence>
<organism evidence="7">
    <name type="scientific">Culicoides sonorensis</name>
    <name type="common">Biting midge</name>
    <dbReference type="NCBI Taxonomy" id="179676"/>
    <lineage>
        <taxon>Eukaryota</taxon>
        <taxon>Metazoa</taxon>
        <taxon>Ecdysozoa</taxon>
        <taxon>Arthropoda</taxon>
        <taxon>Hexapoda</taxon>
        <taxon>Insecta</taxon>
        <taxon>Pterygota</taxon>
        <taxon>Neoptera</taxon>
        <taxon>Endopterygota</taxon>
        <taxon>Diptera</taxon>
        <taxon>Nematocera</taxon>
        <taxon>Chironomoidea</taxon>
        <taxon>Ceratopogonidae</taxon>
        <taxon>Ceratopogoninae</taxon>
        <taxon>Culicoides</taxon>
        <taxon>Monoculicoides</taxon>
    </lineage>
</organism>
<comment type="similarity">
    <text evidence="2">Belongs to the RUS1 family.</text>
</comment>
<dbReference type="InterPro" id="IPR054549">
    <property type="entry name" value="UVB_sens_RUS_dom"/>
</dbReference>
<evidence type="ECO:0000256" key="1">
    <source>
        <dbReference type="ARBA" id="ARBA00004370"/>
    </source>
</evidence>
<dbReference type="PANTHER" id="PTHR12770">
    <property type="entry name" value="RUS1 FAMILY PROTEIN C16ORF58"/>
    <property type="match status" value="1"/>
</dbReference>
<dbReference type="GO" id="GO:0016020">
    <property type="term" value="C:membrane"/>
    <property type="evidence" value="ECO:0007669"/>
    <property type="project" value="UniProtKB-SubCell"/>
</dbReference>
<evidence type="ECO:0000256" key="4">
    <source>
        <dbReference type="ARBA" id="ARBA00022989"/>
    </source>
</evidence>
<feature type="domain" description="Protein root UVB sensitive/RUS" evidence="6">
    <location>
        <begin position="64"/>
        <end position="302"/>
    </location>
</feature>
<evidence type="ECO:0000256" key="2">
    <source>
        <dbReference type="ARBA" id="ARBA00007558"/>
    </source>
</evidence>
<accession>A0A336M0X6</accession>
<dbReference type="OMA" id="GWLIHQH"/>
<dbReference type="AlphaFoldDB" id="A0A336M0X6"/>
<dbReference type="EMBL" id="UFQT01000272">
    <property type="protein sequence ID" value="SSX22649.1"/>
    <property type="molecule type" value="Genomic_DNA"/>
</dbReference>
<protein>
    <submittedName>
        <fullName evidence="7">CSON007226 protein</fullName>
    </submittedName>
</protein>
<name>A0A336M0X6_CULSO</name>
<dbReference type="VEuPathDB" id="VectorBase:CSON007226"/>
<dbReference type="InterPro" id="IPR006968">
    <property type="entry name" value="RUS_fam"/>
</dbReference>
<comment type="subcellular location">
    <subcellularLocation>
        <location evidence="1">Membrane</location>
    </subcellularLocation>
</comment>
<keyword evidence="5" id="KW-0472">Membrane</keyword>
<evidence type="ECO:0000256" key="3">
    <source>
        <dbReference type="ARBA" id="ARBA00022692"/>
    </source>
</evidence>
<gene>
    <name evidence="7" type="primary">CSON007226</name>
</gene>